<dbReference type="GO" id="GO:0003677">
    <property type="term" value="F:DNA binding"/>
    <property type="evidence" value="ECO:0007669"/>
    <property type="project" value="UniProtKB-KW"/>
</dbReference>
<keyword evidence="5" id="KW-0175">Coiled coil</keyword>
<dbReference type="EMBL" id="BLKI01000053">
    <property type="protein sequence ID" value="GFF86504.1"/>
    <property type="molecule type" value="Genomic_DNA"/>
</dbReference>
<dbReference type="AlphaFoldDB" id="A0AAN4TAB6"/>
<dbReference type="Proteomes" id="UP000051487">
    <property type="component" value="Unassembled WGS sequence"/>
</dbReference>
<evidence type="ECO:0000256" key="6">
    <source>
        <dbReference type="SAM" id="MobiDB-lite"/>
    </source>
</evidence>
<feature type="region of interest" description="Disordered" evidence="6">
    <location>
        <begin position="344"/>
        <end position="469"/>
    </location>
</feature>
<dbReference type="SUPFAM" id="SSF57701">
    <property type="entry name" value="Zn2/Cys6 DNA-binding domain"/>
    <property type="match status" value="1"/>
</dbReference>
<feature type="compositionally biased region" description="Basic and acidic residues" evidence="6">
    <location>
        <begin position="76"/>
        <end position="97"/>
    </location>
</feature>
<feature type="compositionally biased region" description="Polar residues" evidence="6">
    <location>
        <begin position="50"/>
        <end position="70"/>
    </location>
</feature>
<sequence>MSGRKRRIDDVDNSGNDNRKKQARDSNLGSGANSGQSSSALNAEVVAKAPNTTAAVPSQTVSGEALSTKTAPAEAEQSRDKGKQRLEQVEEAKEAAKEAAGGISADNKESTAGPSTGSNKQARVKKQRRKKTDPVPDPVETALSRIEKNPPKRTDRACDNCRMSTQTDTIQKLKCDNQPDGCAQCVKKGMPCTLTLATQKTYVRGALQETGQARDGLNLEVERLRADVDFLLQEVHLLRRDVQQLQLENMQLRNVLAGLQTSFPNRNQFPLNPPPAGQVPPQAPYDVHAQTQAAGQAAGRMPLPANLPPAEQGTLYPRPPANPSLVGQGGGQMPLFTNLPPAGQGTLYPAFPSDPFPAGQGAGNPAPPPDFRLVGPGPLNFPPGPNLPVIQEPANFLPAPRTPSPEQGSSSDQSSGSSPYRSSSEASADNDNTNYGATNNDPAFANQVFPPVTEQGGGQPALEAQQSGYQDTMADDTAMVLDDDDLEGFVAQPADPNDFDAFLNAIGGDNGGNGWDPIDLSMLPADRNSPAAFTNQPSDPSAANPAGPATDLFTIDPAQLTLQPGDYPQVARPTTTLAMADVPWDSQNGRDNDGPQQN</sequence>
<protein>
    <recommendedName>
        <fullName evidence="12">Zn(2)-C6 fungal-type domain-containing protein</fullName>
    </recommendedName>
</protein>
<dbReference type="GO" id="GO:0008270">
    <property type="term" value="F:zinc ion binding"/>
    <property type="evidence" value="ECO:0007669"/>
    <property type="project" value="InterPro"/>
</dbReference>
<dbReference type="CDD" id="cd00067">
    <property type="entry name" value="GAL4"/>
    <property type="match status" value="1"/>
</dbReference>
<keyword evidence="1" id="KW-0805">Transcription regulation</keyword>
<feature type="compositionally biased region" description="Polar residues" evidence="6">
    <location>
        <begin position="430"/>
        <end position="441"/>
    </location>
</feature>
<evidence type="ECO:0000313" key="11">
    <source>
        <dbReference type="Proteomes" id="UP000465220"/>
    </source>
</evidence>
<dbReference type="Gene3D" id="4.10.240.10">
    <property type="entry name" value="Zn(2)-C6 fungal-type DNA-binding domain"/>
    <property type="match status" value="1"/>
</dbReference>
<feature type="compositionally biased region" description="Polar residues" evidence="6">
    <location>
        <begin position="531"/>
        <end position="541"/>
    </location>
</feature>
<comment type="caution">
    <text evidence="7">The sequence shown here is derived from an EMBL/GenBank/DDBJ whole genome shotgun (WGS) entry which is preliminary data.</text>
</comment>
<name>A0AAN4TAB6_ASPLE</name>
<accession>A0AAN4TAB6</accession>
<evidence type="ECO:0000256" key="2">
    <source>
        <dbReference type="ARBA" id="ARBA00023125"/>
    </source>
</evidence>
<reference evidence="8 11" key="3">
    <citation type="submission" date="2020-01" db="EMBL/GenBank/DDBJ databases">
        <title>Draft genome sequence of Aspergillus lentulus IFM 60648.</title>
        <authorList>
            <person name="Takahashi H."/>
            <person name="Yaguchi T."/>
        </authorList>
    </citation>
    <scope>NUCLEOTIDE SEQUENCE [LARGE SCALE GENOMIC DNA]</scope>
    <source>
        <strain evidence="8 11">IFM 60648</strain>
    </source>
</reference>
<dbReference type="Proteomes" id="UP000649114">
    <property type="component" value="Unassembled WGS sequence"/>
</dbReference>
<feature type="compositionally biased region" description="Polar residues" evidence="6">
    <location>
        <begin position="110"/>
        <end position="119"/>
    </location>
</feature>
<keyword evidence="3" id="KW-0804">Transcription</keyword>
<feature type="compositionally biased region" description="Basic and acidic residues" evidence="6">
    <location>
        <begin position="588"/>
        <end position="598"/>
    </location>
</feature>
<evidence type="ECO:0000313" key="10">
    <source>
        <dbReference type="Proteomes" id="UP000051487"/>
    </source>
</evidence>
<evidence type="ECO:0000313" key="9">
    <source>
        <dbReference type="EMBL" id="KAF4208646.1"/>
    </source>
</evidence>
<evidence type="ECO:0000256" key="3">
    <source>
        <dbReference type="ARBA" id="ARBA00023163"/>
    </source>
</evidence>
<gene>
    <name evidence="7" type="ORF">ALT_4541</name>
    <name evidence="9" type="ORF">CNMCM8927_009243</name>
    <name evidence="8" type="ORF">IFM60648_07731</name>
</gene>
<proteinExistence type="predicted"/>
<evidence type="ECO:0000313" key="8">
    <source>
        <dbReference type="EMBL" id="GFF86504.1"/>
    </source>
</evidence>
<feature type="region of interest" description="Disordered" evidence="6">
    <location>
        <begin position="517"/>
        <end position="553"/>
    </location>
</feature>
<feature type="compositionally biased region" description="Basic residues" evidence="6">
    <location>
        <begin position="122"/>
        <end position="131"/>
    </location>
</feature>
<feature type="compositionally biased region" description="Low complexity" evidence="6">
    <location>
        <begin position="289"/>
        <end position="299"/>
    </location>
</feature>
<evidence type="ECO:0000256" key="4">
    <source>
        <dbReference type="ARBA" id="ARBA00023242"/>
    </source>
</evidence>
<keyword evidence="11" id="KW-1185">Reference proteome</keyword>
<dbReference type="InterPro" id="IPR036864">
    <property type="entry name" value="Zn2-C6_fun-type_DNA-bd_sf"/>
</dbReference>
<keyword evidence="4" id="KW-0539">Nucleus</keyword>
<reference evidence="9" key="4">
    <citation type="submission" date="2020-04" db="EMBL/GenBank/DDBJ databases">
        <authorList>
            <person name="Santos R.A.C."/>
            <person name="Steenwyk J.L."/>
            <person name="Rivero-Menendez O."/>
            <person name="Mead M.E."/>
            <person name="Silva L.P."/>
            <person name="Bastos R.W."/>
            <person name="Alastruey-Izquierdo A."/>
            <person name="Goldman G.H."/>
            <person name="Rokas A."/>
        </authorList>
    </citation>
    <scope>NUCLEOTIDE SEQUENCE</scope>
    <source>
        <strain evidence="9">CNM-CM8927</strain>
    </source>
</reference>
<evidence type="ECO:0000313" key="7">
    <source>
        <dbReference type="EMBL" id="GAQ07220.1"/>
    </source>
</evidence>
<evidence type="ECO:0008006" key="12">
    <source>
        <dbReference type="Google" id="ProtNLM"/>
    </source>
</evidence>
<keyword evidence="2" id="KW-0238">DNA-binding</keyword>
<organism evidence="7 10">
    <name type="scientific">Aspergillus lentulus</name>
    <dbReference type="NCBI Taxonomy" id="293939"/>
    <lineage>
        <taxon>Eukaryota</taxon>
        <taxon>Fungi</taxon>
        <taxon>Dikarya</taxon>
        <taxon>Ascomycota</taxon>
        <taxon>Pezizomycotina</taxon>
        <taxon>Eurotiomycetes</taxon>
        <taxon>Eurotiomycetidae</taxon>
        <taxon>Eurotiales</taxon>
        <taxon>Aspergillaceae</taxon>
        <taxon>Aspergillus</taxon>
        <taxon>Aspergillus subgen. Fumigati</taxon>
    </lineage>
</organism>
<dbReference type="EMBL" id="JAAAPU010000008">
    <property type="protein sequence ID" value="KAF4208646.1"/>
    <property type="molecule type" value="Genomic_DNA"/>
</dbReference>
<reference evidence="7 10" key="1">
    <citation type="submission" date="2015-11" db="EMBL/GenBank/DDBJ databases">
        <title>Aspergillus lentulus strain IFM 54703T.</title>
        <authorList>
            <person name="Kusuya Y."/>
            <person name="Sakai K."/>
            <person name="Kamei K."/>
            <person name="Takahashi H."/>
            <person name="Yaguchi T."/>
        </authorList>
    </citation>
    <scope>NUCLEOTIDE SEQUENCE [LARGE SCALE GENOMIC DNA]</scope>
    <source>
        <strain evidence="7 10">IFM 54703</strain>
    </source>
</reference>
<evidence type="ECO:0000256" key="5">
    <source>
        <dbReference type="SAM" id="Coils"/>
    </source>
</evidence>
<feature type="coiled-coil region" evidence="5">
    <location>
        <begin position="207"/>
        <end position="262"/>
    </location>
</feature>
<feature type="region of interest" description="Disordered" evidence="6">
    <location>
        <begin position="289"/>
        <end position="313"/>
    </location>
</feature>
<dbReference type="Proteomes" id="UP000465220">
    <property type="component" value="Unassembled WGS sequence"/>
</dbReference>
<evidence type="ECO:0000256" key="1">
    <source>
        <dbReference type="ARBA" id="ARBA00023015"/>
    </source>
</evidence>
<feature type="compositionally biased region" description="Low complexity" evidence="6">
    <location>
        <begin position="26"/>
        <end position="43"/>
    </location>
</feature>
<feature type="region of interest" description="Disordered" evidence="6">
    <location>
        <begin position="1"/>
        <end position="139"/>
    </location>
</feature>
<dbReference type="InterPro" id="IPR001138">
    <property type="entry name" value="Zn2Cys6_DnaBD"/>
</dbReference>
<feature type="region of interest" description="Disordered" evidence="6">
    <location>
        <begin position="575"/>
        <end position="598"/>
    </location>
</feature>
<reference evidence="9" key="2">
    <citation type="journal article" date="2020" name="bioRxiv">
        <title>Genomic and phenotypic heterogeneity of clinical isolates of the human pathogens Aspergillus fumigatus, Aspergillus lentulus and Aspergillus fumigatiaffinis.</title>
        <authorList>
            <person name="dos Santos R.A.C."/>
            <person name="Steenwyk J.L."/>
            <person name="Rivero-Menendez O."/>
            <person name="Mead M.E."/>
            <person name="Silva L.P."/>
            <person name="Bastos R.W."/>
            <person name="Alastruey-Izquierdo A."/>
            <person name="Goldman G.H."/>
            <person name="Rokas A."/>
        </authorList>
    </citation>
    <scope>NUCLEOTIDE SEQUENCE</scope>
    <source>
        <strain evidence="9">CNM-CM8927</strain>
    </source>
</reference>
<dbReference type="EMBL" id="BCLY01000008">
    <property type="protein sequence ID" value="GAQ07220.1"/>
    <property type="molecule type" value="Genomic_DNA"/>
</dbReference>
<feature type="compositionally biased region" description="Low complexity" evidence="6">
    <location>
        <begin position="404"/>
        <end position="429"/>
    </location>
</feature>
<dbReference type="GO" id="GO:0000981">
    <property type="term" value="F:DNA-binding transcription factor activity, RNA polymerase II-specific"/>
    <property type="evidence" value="ECO:0007669"/>
    <property type="project" value="InterPro"/>
</dbReference>